<evidence type="ECO:0000313" key="2">
    <source>
        <dbReference type="EMBL" id="ALO15566.1"/>
    </source>
</evidence>
<feature type="signal peptide" evidence="1">
    <location>
        <begin position="1"/>
        <end position="22"/>
    </location>
</feature>
<dbReference type="Pfam" id="PF07661">
    <property type="entry name" value="MORN_2"/>
    <property type="match status" value="5"/>
</dbReference>
<dbReference type="SUPFAM" id="SSF82185">
    <property type="entry name" value="Histone H3 K4-specific methyltransferase SET7/9 N-terminal domain"/>
    <property type="match status" value="2"/>
</dbReference>
<proteinExistence type="predicted"/>
<gene>
    <name evidence="2" type="ORF">L21SP5_01927</name>
</gene>
<dbReference type="PROSITE" id="PS51257">
    <property type="entry name" value="PROKAR_LIPOPROTEIN"/>
    <property type="match status" value="1"/>
</dbReference>
<dbReference type="EMBL" id="CP013118">
    <property type="protein sequence ID" value="ALO15566.1"/>
    <property type="molecule type" value="Genomic_DNA"/>
</dbReference>
<evidence type="ECO:0000313" key="3">
    <source>
        <dbReference type="Proteomes" id="UP000064893"/>
    </source>
</evidence>
<name>A0A0S2HZW2_9BACT</name>
<dbReference type="KEGG" id="blq:L21SP5_01927"/>
<dbReference type="InterPro" id="IPR011652">
    <property type="entry name" value="MORN_2"/>
</dbReference>
<reference evidence="2 3" key="1">
    <citation type="submission" date="2015-11" db="EMBL/GenBank/DDBJ databases">
        <title>Description and complete genome sequence of a novel strain predominating in hypersaline microbial mats and representing a new family of the Bacteriodetes phylum.</title>
        <authorList>
            <person name="Spring S."/>
            <person name="Bunk B."/>
            <person name="Sproer C."/>
            <person name="Klenk H.-P."/>
        </authorList>
    </citation>
    <scope>NUCLEOTIDE SEQUENCE [LARGE SCALE GENOMIC DNA]</scope>
    <source>
        <strain evidence="2 3">L21-Spi-D4</strain>
    </source>
</reference>
<sequence length="286" mass="33760" precursor="true">MHRFIHISLLLLFAVACYQSNAQVYELYKGDTINRVDAQMRKQGQWIYFYDDARTQVKMRGEFVNNKRVGLWVKYYQSGTRKHEVTYQKGKTIGPARFYYKNGIIREEGKWVVKHWVGEYRYYHENGKLSYEFFYNGEGERTGEQNYYYESGDLMINGTWKDGKKTGTLTEYYKDGTVKSEKVFEEGNYKQGQSSNFEKGEKPGGEIVKKKSEKLTFTGQYRKIGPTGLLLQRGYFKDGELYNGKWHFYDVNGNRYMTKVLEEKKVVKVIEYDDQDTTPTEKTPEN</sequence>
<keyword evidence="1" id="KW-0732">Signal</keyword>
<dbReference type="AlphaFoldDB" id="A0A0S2HZW2"/>
<organism evidence="2 3">
    <name type="scientific">Salinivirga cyanobacteriivorans</name>
    <dbReference type="NCBI Taxonomy" id="1307839"/>
    <lineage>
        <taxon>Bacteria</taxon>
        <taxon>Pseudomonadati</taxon>
        <taxon>Bacteroidota</taxon>
        <taxon>Bacteroidia</taxon>
        <taxon>Bacteroidales</taxon>
        <taxon>Salinivirgaceae</taxon>
        <taxon>Salinivirga</taxon>
    </lineage>
</organism>
<dbReference type="OrthoDB" id="1118427at2"/>
<dbReference type="STRING" id="1307839.L21SP5_01927"/>
<feature type="chain" id="PRO_5006599568" evidence="1">
    <location>
        <begin position="23"/>
        <end position="286"/>
    </location>
</feature>
<dbReference type="RefSeq" id="WP_057953014.1">
    <property type="nucleotide sequence ID" value="NZ_CP013118.1"/>
</dbReference>
<dbReference type="Gene3D" id="2.20.110.10">
    <property type="entry name" value="Histone H3 K4-specific methyltransferase SET7/9 N-terminal domain"/>
    <property type="match status" value="2"/>
</dbReference>
<keyword evidence="3" id="KW-1185">Reference proteome</keyword>
<evidence type="ECO:0000256" key="1">
    <source>
        <dbReference type="SAM" id="SignalP"/>
    </source>
</evidence>
<dbReference type="Proteomes" id="UP000064893">
    <property type="component" value="Chromosome"/>
</dbReference>
<accession>A0A0S2HZW2</accession>
<protein>
    <submittedName>
        <fullName evidence="2">MORN repeat variant</fullName>
    </submittedName>
</protein>